<dbReference type="HOGENOM" id="CLU_2401233_0_0_1"/>
<name>K1W2C0_TRIAC</name>
<sequence>MFTPLVKVEWDLDWDHPYIELVGNPAYRLTPYRRTTSDESVLSRGPEMGTQPPIPVSVLELAKSRLTNEASRHNMPAPASRGHCDTLNPPSIS</sequence>
<feature type="region of interest" description="Disordered" evidence="1">
    <location>
        <begin position="68"/>
        <end position="93"/>
    </location>
</feature>
<reference evidence="2 3" key="1">
    <citation type="journal article" date="2012" name="Eukaryot. Cell">
        <title>Genome sequence of the Trichosporon asahii environmental strain CBS 8904.</title>
        <authorList>
            <person name="Yang R.Y."/>
            <person name="Li H.T."/>
            <person name="Zhu H."/>
            <person name="Zhou G.P."/>
            <person name="Wang M."/>
            <person name="Wang L."/>
        </authorList>
    </citation>
    <scope>NUCLEOTIDE SEQUENCE [LARGE SCALE GENOMIC DNA]</scope>
    <source>
        <strain evidence="2 3">CBS 8904</strain>
    </source>
</reference>
<protein>
    <submittedName>
        <fullName evidence="2">Uncharacterized protein</fullName>
    </submittedName>
</protein>
<comment type="caution">
    <text evidence="2">The sequence shown here is derived from an EMBL/GenBank/DDBJ whole genome shotgun (WGS) entry which is preliminary data.</text>
</comment>
<dbReference type="InParanoid" id="K1W2C0"/>
<evidence type="ECO:0000313" key="3">
    <source>
        <dbReference type="Proteomes" id="UP000006757"/>
    </source>
</evidence>
<proteinExistence type="predicted"/>
<evidence type="ECO:0000313" key="2">
    <source>
        <dbReference type="EMBL" id="EKD03068.1"/>
    </source>
</evidence>
<dbReference type="Proteomes" id="UP000006757">
    <property type="component" value="Unassembled WGS sequence"/>
</dbReference>
<organism evidence="2 3">
    <name type="scientific">Trichosporon asahii var. asahii (strain CBS 8904)</name>
    <name type="common">Yeast</name>
    <dbReference type="NCBI Taxonomy" id="1220162"/>
    <lineage>
        <taxon>Eukaryota</taxon>
        <taxon>Fungi</taxon>
        <taxon>Dikarya</taxon>
        <taxon>Basidiomycota</taxon>
        <taxon>Agaricomycotina</taxon>
        <taxon>Tremellomycetes</taxon>
        <taxon>Trichosporonales</taxon>
        <taxon>Trichosporonaceae</taxon>
        <taxon>Trichosporon</taxon>
    </lineage>
</organism>
<keyword evidence="3" id="KW-1185">Reference proteome</keyword>
<accession>K1W2C0</accession>
<gene>
    <name evidence="2" type="ORF">A1Q2_02517</name>
</gene>
<evidence type="ECO:0000256" key="1">
    <source>
        <dbReference type="SAM" id="MobiDB-lite"/>
    </source>
</evidence>
<dbReference type="EMBL" id="AMBO01000268">
    <property type="protein sequence ID" value="EKD03068.1"/>
    <property type="molecule type" value="Genomic_DNA"/>
</dbReference>
<dbReference type="AlphaFoldDB" id="K1W2C0"/>